<dbReference type="Gene3D" id="1.20.1740.10">
    <property type="entry name" value="Amino acid/polyamine transporter I"/>
    <property type="match status" value="1"/>
</dbReference>
<dbReference type="PANTHER" id="PTHR43243">
    <property type="entry name" value="INNER MEMBRANE TRANSPORTER YGJI-RELATED"/>
    <property type="match status" value="1"/>
</dbReference>
<evidence type="ECO:0000256" key="2">
    <source>
        <dbReference type="ARBA" id="ARBA00022692"/>
    </source>
</evidence>
<dbReference type="InParanoid" id="H2XMR5"/>
<reference evidence="6" key="2">
    <citation type="journal article" date="2008" name="Genome Biol.">
        <title>Improved genome assembly and evidence-based global gene model set for the chordate Ciona intestinalis: new insight into intron and operon populations.</title>
        <authorList>
            <person name="Satou Y."/>
            <person name="Mineta K."/>
            <person name="Ogasawara M."/>
            <person name="Sasakura Y."/>
            <person name="Shoguchi E."/>
            <person name="Ueno K."/>
            <person name="Yamada L."/>
            <person name="Matsumoto J."/>
            <person name="Wasserscheid J."/>
            <person name="Dewar K."/>
            <person name="Wiley G.B."/>
            <person name="Macmil S.L."/>
            <person name="Roe B.A."/>
            <person name="Zeller R.W."/>
            <person name="Hastings K.E."/>
            <person name="Lemaire P."/>
            <person name="Lindquist E."/>
            <person name="Endo T."/>
            <person name="Hotta K."/>
            <person name="Inaba K."/>
        </authorList>
    </citation>
    <scope>NUCLEOTIDE SEQUENCE [LARGE SCALE GENOMIC DNA]</scope>
    <source>
        <strain evidence="6">wild type</strain>
    </source>
</reference>
<dbReference type="EMBL" id="EAAA01000509">
    <property type="status" value="NOT_ANNOTATED_CDS"/>
    <property type="molecule type" value="Genomic_DNA"/>
</dbReference>
<dbReference type="AlphaFoldDB" id="H2XMR5"/>
<dbReference type="Proteomes" id="UP000008144">
    <property type="component" value="Chromosome 10"/>
</dbReference>
<keyword evidence="4 5" id="KW-0472">Membrane</keyword>
<keyword evidence="3 5" id="KW-1133">Transmembrane helix</keyword>
<organism evidence="6 7">
    <name type="scientific">Ciona intestinalis</name>
    <name type="common">Transparent sea squirt</name>
    <name type="synonym">Ascidia intestinalis</name>
    <dbReference type="NCBI Taxonomy" id="7719"/>
    <lineage>
        <taxon>Eukaryota</taxon>
        <taxon>Metazoa</taxon>
        <taxon>Chordata</taxon>
        <taxon>Tunicata</taxon>
        <taxon>Ascidiacea</taxon>
        <taxon>Phlebobranchia</taxon>
        <taxon>Cionidae</taxon>
        <taxon>Ciona</taxon>
    </lineage>
</organism>
<dbReference type="OMA" id="PITEIWR"/>
<name>H2XMR5_CIOIN</name>
<evidence type="ECO:0000313" key="7">
    <source>
        <dbReference type="Proteomes" id="UP000008144"/>
    </source>
</evidence>
<accession>H2XMR5</accession>
<dbReference type="PANTHER" id="PTHR43243:SF105">
    <property type="entry name" value="CATIONIC AMINO ACID TRANSPORTER C-TERMINAL DOMAIN-CONTAINING PROTEIN"/>
    <property type="match status" value="1"/>
</dbReference>
<proteinExistence type="predicted"/>
<feature type="transmembrane region" description="Helical" evidence="5">
    <location>
        <begin position="61"/>
        <end position="78"/>
    </location>
</feature>
<evidence type="ECO:0000256" key="5">
    <source>
        <dbReference type="SAM" id="Phobius"/>
    </source>
</evidence>
<dbReference type="Ensembl" id="ENSCINT00000032439.1">
    <property type="protein sequence ID" value="ENSCINP00000030948.1"/>
    <property type="gene ID" value="ENSCING00000022693.1"/>
</dbReference>
<reference evidence="7" key="1">
    <citation type="journal article" date="2002" name="Science">
        <title>The draft genome of Ciona intestinalis: insights into chordate and vertebrate origins.</title>
        <authorList>
            <person name="Dehal P."/>
            <person name="Satou Y."/>
            <person name="Campbell R.K."/>
            <person name="Chapman J."/>
            <person name="Degnan B."/>
            <person name="De Tomaso A."/>
            <person name="Davidson B."/>
            <person name="Di Gregorio A."/>
            <person name="Gelpke M."/>
            <person name="Goodstein D.M."/>
            <person name="Harafuji N."/>
            <person name="Hastings K.E."/>
            <person name="Ho I."/>
            <person name="Hotta K."/>
            <person name="Huang W."/>
            <person name="Kawashima T."/>
            <person name="Lemaire P."/>
            <person name="Martinez D."/>
            <person name="Meinertzhagen I.A."/>
            <person name="Necula S."/>
            <person name="Nonaka M."/>
            <person name="Putnam N."/>
            <person name="Rash S."/>
            <person name="Saiga H."/>
            <person name="Satake M."/>
            <person name="Terry A."/>
            <person name="Yamada L."/>
            <person name="Wang H.G."/>
            <person name="Awazu S."/>
            <person name="Azumi K."/>
            <person name="Boore J."/>
            <person name="Branno M."/>
            <person name="Chin-Bow S."/>
            <person name="DeSantis R."/>
            <person name="Doyle S."/>
            <person name="Francino P."/>
            <person name="Keys D.N."/>
            <person name="Haga S."/>
            <person name="Hayashi H."/>
            <person name="Hino K."/>
            <person name="Imai K.S."/>
            <person name="Inaba K."/>
            <person name="Kano S."/>
            <person name="Kobayashi K."/>
            <person name="Kobayashi M."/>
            <person name="Lee B.I."/>
            <person name="Makabe K.W."/>
            <person name="Manohar C."/>
            <person name="Matassi G."/>
            <person name="Medina M."/>
            <person name="Mochizuki Y."/>
            <person name="Mount S."/>
            <person name="Morishita T."/>
            <person name="Miura S."/>
            <person name="Nakayama A."/>
            <person name="Nishizaka S."/>
            <person name="Nomoto H."/>
            <person name="Ohta F."/>
            <person name="Oishi K."/>
            <person name="Rigoutsos I."/>
            <person name="Sano M."/>
            <person name="Sasaki A."/>
            <person name="Sasakura Y."/>
            <person name="Shoguchi E."/>
            <person name="Shin-i T."/>
            <person name="Spagnuolo A."/>
            <person name="Stainier D."/>
            <person name="Suzuki M.M."/>
            <person name="Tassy O."/>
            <person name="Takatori N."/>
            <person name="Tokuoka M."/>
            <person name="Yagi K."/>
            <person name="Yoshizaki F."/>
            <person name="Wada S."/>
            <person name="Zhang C."/>
            <person name="Hyatt P.D."/>
            <person name="Larimer F."/>
            <person name="Detter C."/>
            <person name="Doggett N."/>
            <person name="Glavina T."/>
            <person name="Hawkins T."/>
            <person name="Richardson P."/>
            <person name="Lucas S."/>
            <person name="Kohara Y."/>
            <person name="Levine M."/>
            <person name="Satoh N."/>
            <person name="Rokhsar D.S."/>
        </authorList>
    </citation>
    <scope>NUCLEOTIDE SEQUENCE [LARGE SCALE GENOMIC DNA]</scope>
</reference>
<dbReference type="HOGENOM" id="CLU_007946_0_1_1"/>
<reference evidence="6" key="4">
    <citation type="submission" date="2025-09" db="UniProtKB">
        <authorList>
            <consortium name="Ensembl"/>
        </authorList>
    </citation>
    <scope>IDENTIFICATION</scope>
</reference>
<dbReference type="InterPro" id="IPR002293">
    <property type="entry name" value="AA/rel_permease1"/>
</dbReference>
<comment type="subcellular location">
    <subcellularLocation>
        <location evidence="1">Membrane</location>
        <topology evidence="1">Multi-pass membrane protein</topology>
    </subcellularLocation>
</comment>
<protein>
    <recommendedName>
        <fullName evidence="8">Amino acid permease/ SLC12A domain-containing protein</fullName>
    </recommendedName>
</protein>
<dbReference type="GO" id="GO:0016020">
    <property type="term" value="C:membrane"/>
    <property type="evidence" value="ECO:0007669"/>
    <property type="project" value="UniProtKB-SubCell"/>
</dbReference>
<keyword evidence="7" id="KW-1185">Reference proteome</keyword>
<evidence type="ECO:0008006" key="8">
    <source>
        <dbReference type="Google" id="ProtNLM"/>
    </source>
</evidence>
<dbReference type="Pfam" id="PF13520">
    <property type="entry name" value="AA_permease_2"/>
    <property type="match status" value="1"/>
</dbReference>
<feature type="transmembrane region" description="Helical" evidence="5">
    <location>
        <begin position="121"/>
        <end position="142"/>
    </location>
</feature>
<evidence type="ECO:0000256" key="3">
    <source>
        <dbReference type="ARBA" id="ARBA00022989"/>
    </source>
</evidence>
<dbReference type="FunFam" id="1.20.1740.10:FF:000150">
    <property type="entry name" value="Expressed sequence AU018091"/>
    <property type="match status" value="1"/>
</dbReference>
<evidence type="ECO:0000256" key="4">
    <source>
        <dbReference type="ARBA" id="ARBA00023136"/>
    </source>
</evidence>
<dbReference type="GeneTree" id="ENSGT00940000169667"/>
<reference evidence="6" key="3">
    <citation type="submission" date="2025-08" db="UniProtKB">
        <authorList>
            <consortium name="Ensembl"/>
        </authorList>
    </citation>
    <scope>IDENTIFICATION</scope>
</reference>
<evidence type="ECO:0000313" key="6">
    <source>
        <dbReference type="Ensembl" id="ENSCINP00000030948.1"/>
    </source>
</evidence>
<keyword evidence="2 5" id="KW-0812">Transmembrane</keyword>
<dbReference type="GO" id="GO:0022857">
    <property type="term" value="F:transmembrane transporter activity"/>
    <property type="evidence" value="ECO:0007669"/>
    <property type="project" value="InterPro"/>
</dbReference>
<sequence>YLCFYPVPLHHRFKNQLDDAIVYQRYKFLLVQQLFRRKTFSGALEESQQTQLARCLTTTDLIALGVGSTLGAGVYVLTGSVARDKAGPSIVLSFLVAAVASVMAGLCYAEFGSRVPKAGSAYVYSYITLGELWAFVIGWNLILEYVIGTSSVARAWSENVDALIGGKFRNFSLTYLK</sequence>
<feature type="transmembrane region" description="Helical" evidence="5">
    <location>
        <begin position="90"/>
        <end position="109"/>
    </location>
</feature>
<evidence type="ECO:0000256" key="1">
    <source>
        <dbReference type="ARBA" id="ARBA00004141"/>
    </source>
</evidence>